<dbReference type="RefSeq" id="WP_184199874.1">
    <property type="nucleotide sequence ID" value="NZ_JACHGW010000003.1"/>
</dbReference>
<comment type="caution">
    <text evidence="1">The sequence shown here is derived from an EMBL/GenBank/DDBJ whole genome shotgun (WGS) entry which is preliminary data.</text>
</comment>
<sequence>MKRWLSTLFKPAPSVPAEPLPPSPDQLRAWELSEAEWVREKLMKTPLNRLITIHGIPVKIKMELAAQGVSNIQELVQSWDTLRISPPYRAMVGSWLEELQDDLQKQYAEFTATKPERLA</sequence>
<gene>
    <name evidence="1" type="ORF">HNQ39_003728</name>
</gene>
<accession>A0A7W9W7Q1</accession>
<protein>
    <submittedName>
        <fullName evidence="1">Uncharacterized protein</fullName>
    </submittedName>
</protein>
<reference evidence="1 2" key="1">
    <citation type="submission" date="2020-08" db="EMBL/GenBank/DDBJ databases">
        <title>Genomic Encyclopedia of Type Strains, Phase IV (KMG-IV): sequencing the most valuable type-strain genomes for metagenomic binning, comparative biology and taxonomic classification.</title>
        <authorList>
            <person name="Goeker M."/>
        </authorList>
    </citation>
    <scope>NUCLEOTIDE SEQUENCE [LARGE SCALE GENOMIC DNA]</scope>
    <source>
        <strain evidence="1 2">DSM 23562</strain>
    </source>
</reference>
<keyword evidence="2" id="KW-1185">Reference proteome</keyword>
<name>A0A7W9W7Q1_ARMRO</name>
<proteinExistence type="predicted"/>
<dbReference type="Proteomes" id="UP000520814">
    <property type="component" value="Unassembled WGS sequence"/>
</dbReference>
<dbReference type="EMBL" id="JACHGW010000003">
    <property type="protein sequence ID" value="MBB6051918.1"/>
    <property type="molecule type" value="Genomic_DNA"/>
</dbReference>
<evidence type="ECO:0000313" key="1">
    <source>
        <dbReference type="EMBL" id="MBB6051918.1"/>
    </source>
</evidence>
<evidence type="ECO:0000313" key="2">
    <source>
        <dbReference type="Proteomes" id="UP000520814"/>
    </source>
</evidence>
<dbReference type="AlphaFoldDB" id="A0A7W9W7Q1"/>
<organism evidence="1 2">
    <name type="scientific">Armatimonas rosea</name>
    <dbReference type="NCBI Taxonomy" id="685828"/>
    <lineage>
        <taxon>Bacteria</taxon>
        <taxon>Bacillati</taxon>
        <taxon>Armatimonadota</taxon>
        <taxon>Armatimonadia</taxon>
        <taxon>Armatimonadales</taxon>
        <taxon>Armatimonadaceae</taxon>
        <taxon>Armatimonas</taxon>
    </lineage>
</organism>